<dbReference type="GO" id="GO:0005730">
    <property type="term" value="C:nucleolus"/>
    <property type="evidence" value="ECO:0007669"/>
    <property type="project" value="TreeGrafter"/>
</dbReference>
<feature type="region of interest" description="Disordered" evidence="6">
    <location>
        <begin position="373"/>
        <end position="419"/>
    </location>
</feature>
<keyword evidence="9" id="KW-1185">Reference proteome</keyword>
<feature type="compositionally biased region" description="Acidic residues" evidence="6">
    <location>
        <begin position="563"/>
        <end position="582"/>
    </location>
</feature>
<sequence>MSLYHEAAECLTVAQKNGGSLKSVVFGRKTWKTDARTLFAVCAEAAKWSTILSEVVEKSGILKLEKTVRTLAYFLKQSRLLDRMIAYFAFQLTPTLALLLTHDLLLAKKGVALPATHGLNAAVSRHKARISAELTKLRIRRRCATLDDLRALVNADSVDEPEAGADGSQPLRHPRWIRINTFKANLEEELKTTFSNYTKVEKLNEITHAAPGKRLLYVDDHVPDLIATAGPDDTSSLQSYKNGKFIYQEKASCFPAYLLDPASHDGDIIDTCAAPGNKTTHVAAILSRTLDVASDGKKRRVTACEKDPERSKTLEKMVKLAGANNIVTIKAKQDFLRIDPTRKDVSNVTALLLDPSCSGSGIVGRDEATLKVHLPSATAEDSTPKGRKRKRSSKPEPSKTLPEAPVEIEEEVADDETEDKAKLEARLEKLSTFQLRLLQHAMAFPAARKISYSTCSVHSEENENVVVKALLSDIAQRKGWRIMKRADQVDGMRRWHQRGLPDAVRSAVPGKTKAKFDVDDVAEGCIRCEKGGEDGTMGFFVAGFIRDGGKDIVVERESRNSDDEQDEEDDDEEFNGFSEDET</sequence>
<dbReference type="InterPro" id="IPR049560">
    <property type="entry name" value="MeTrfase_RsmB-F_NOP2_cat"/>
</dbReference>
<gene>
    <name evidence="8" type="ORF">TI39_contig346g00019</name>
</gene>
<feature type="region of interest" description="Disordered" evidence="6">
    <location>
        <begin position="554"/>
        <end position="582"/>
    </location>
</feature>
<feature type="binding site" evidence="5">
    <location>
        <position position="354"/>
    </location>
    <ligand>
        <name>S-adenosyl-L-methionine</name>
        <dbReference type="ChEBI" id="CHEBI:59789"/>
    </ligand>
</feature>
<reference evidence="8 9" key="1">
    <citation type="submission" date="2015-03" db="EMBL/GenBank/DDBJ databases">
        <title>RNA-seq based gene annotation and comparative genomics of four Zymoseptoria species reveal species-specific pathogenicity related genes and transposable element activity.</title>
        <authorList>
            <person name="Grandaubert J."/>
            <person name="Bhattacharyya A."/>
            <person name="Stukenbrock E.H."/>
        </authorList>
    </citation>
    <scope>NUCLEOTIDE SEQUENCE [LARGE SCALE GENOMIC DNA]</scope>
    <source>
        <strain evidence="8 9">Zb18110</strain>
    </source>
</reference>
<evidence type="ECO:0000256" key="4">
    <source>
        <dbReference type="ARBA" id="ARBA00022884"/>
    </source>
</evidence>
<evidence type="ECO:0000256" key="3">
    <source>
        <dbReference type="ARBA" id="ARBA00022691"/>
    </source>
</evidence>
<name>A0A0F4GUV1_9PEZI</name>
<evidence type="ECO:0000256" key="6">
    <source>
        <dbReference type="SAM" id="MobiDB-lite"/>
    </source>
</evidence>
<dbReference type="EMBL" id="LAFY01000338">
    <property type="protein sequence ID" value="KJX99965.1"/>
    <property type="molecule type" value="Genomic_DNA"/>
</dbReference>
<feature type="binding site" evidence="5">
    <location>
        <begin position="272"/>
        <end position="278"/>
    </location>
    <ligand>
        <name>S-adenosyl-L-methionine</name>
        <dbReference type="ChEBI" id="CHEBI:59789"/>
    </ligand>
</feature>
<protein>
    <submittedName>
        <fullName evidence="8">NOL1/NOP2/sun domain protein</fullName>
    </submittedName>
</protein>
<dbReference type="OrthoDB" id="435282at2759"/>
<organism evidence="8 9">
    <name type="scientific">Zymoseptoria brevis</name>
    <dbReference type="NCBI Taxonomy" id="1047168"/>
    <lineage>
        <taxon>Eukaryota</taxon>
        <taxon>Fungi</taxon>
        <taxon>Dikarya</taxon>
        <taxon>Ascomycota</taxon>
        <taxon>Pezizomycotina</taxon>
        <taxon>Dothideomycetes</taxon>
        <taxon>Dothideomycetidae</taxon>
        <taxon>Mycosphaerellales</taxon>
        <taxon>Mycosphaerellaceae</taxon>
        <taxon>Zymoseptoria</taxon>
    </lineage>
</organism>
<dbReference type="STRING" id="1047168.A0A0F4GUV1"/>
<dbReference type="GO" id="GO:0003723">
    <property type="term" value="F:RNA binding"/>
    <property type="evidence" value="ECO:0007669"/>
    <property type="project" value="UniProtKB-UniRule"/>
</dbReference>
<evidence type="ECO:0000256" key="2">
    <source>
        <dbReference type="ARBA" id="ARBA00022679"/>
    </source>
</evidence>
<dbReference type="GO" id="GO:0008173">
    <property type="term" value="F:RNA methyltransferase activity"/>
    <property type="evidence" value="ECO:0007669"/>
    <property type="project" value="InterPro"/>
</dbReference>
<keyword evidence="1 5" id="KW-0489">Methyltransferase</keyword>
<dbReference type="InterPro" id="IPR001678">
    <property type="entry name" value="MeTrfase_RsmB-F_NOP2_dom"/>
</dbReference>
<dbReference type="PANTHER" id="PTHR22807:SF4">
    <property type="entry name" value="28S RRNA (CYTOSINE-C(5))-METHYLTRANSFERASE"/>
    <property type="match status" value="1"/>
</dbReference>
<dbReference type="Pfam" id="PF01189">
    <property type="entry name" value="Methyltr_RsmB-F"/>
    <property type="match status" value="1"/>
</dbReference>
<evidence type="ECO:0000256" key="1">
    <source>
        <dbReference type="ARBA" id="ARBA00022603"/>
    </source>
</evidence>
<dbReference type="InterPro" id="IPR048889">
    <property type="entry name" value="NSUN5_RCM1_N"/>
</dbReference>
<evidence type="ECO:0000313" key="9">
    <source>
        <dbReference type="Proteomes" id="UP000033647"/>
    </source>
</evidence>
<comment type="similarity">
    <text evidence="5">Belongs to the class I-like SAM-binding methyltransferase superfamily. RsmB/NOP family.</text>
</comment>
<dbReference type="AlphaFoldDB" id="A0A0F4GUV1"/>
<dbReference type="PANTHER" id="PTHR22807">
    <property type="entry name" value="NOP2 YEAST -RELATED NOL1/NOP2/FMU SUN DOMAIN-CONTAINING"/>
    <property type="match status" value="1"/>
</dbReference>
<dbReference type="PRINTS" id="PR02008">
    <property type="entry name" value="RCMTFAMILY"/>
</dbReference>
<dbReference type="SUPFAM" id="SSF53335">
    <property type="entry name" value="S-adenosyl-L-methionine-dependent methyltransferases"/>
    <property type="match status" value="1"/>
</dbReference>
<dbReference type="Proteomes" id="UP000033647">
    <property type="component" value="Unassembled WGS sequence"/>
</dbReference>
<evidence type="ECO:0000259" key="7">
    <source>
        <dbReference type="PROSITE" id="PS51686"/>
    </source>
</evidence>
<feature type="binding site" evidence="5">
    <location>
        <position position="305"/>
    </location>
    <ligand>
        <name>S-adenosyl-L-methionine</name>
        <dbReference type="ChEBI" id="CHEBI:59789"/>
    </ligand>
</feature>
<dbReference type="Pfam" id="PF21153">
    <property type="entry name" value="NSUN5_N"/>
    <property type="match status" value="1"/>
</dbReference>
<evidence type="ECO:0000313" key="8">
    <source>
        <dbReference type="EMBL" id="KJX99965.1"/>
    </source>
</evidence>
<keyword evidence="4 5" id="KW-0694">RNA-binding</keyword>
<dbReference type="PROSITE" id="PS51686">
    <property type="entry name" value="SAM_MT_RSMB_NOP"/>
    <property type="match status" value="1"/>
</dbReference>
<feature type="domain" description="SAM-dependent MTase RsmB/NOP-type" evidence="7">
    <location>
        <begin position="165"/>
        <end position="547"/>
    </location>
</feature>
<evidence type="ECO:0000256" key="5">
    <source>
        <dbReference type="PROSITE-ProRule" id="PRU01023"/>
    </source>
</evidence>
<proteinExistence type="inferred from homology"/>
<feature type="compositionally biased region" description="Acidic residues" evidence="6">
    <location>
        <begin position="406"/>
        <end position="418"/>
    </location>
</feature>
<dbReference type="Gene3D" id="3.40.50.150">
    <property type="entry name" value="Vaccinia Virus protein VP39"/>
    <property type="match status" value="1"/>
</dbReference>
<dbReference type="InterPro" id="IPR023267">
    <property type="entry name" value="RCMT"/>
</dbReference>
<feature type="active site" description="Nucleophile" evidence="5">
    <location>
        <position position="455"/>
    </location>
</feature>
<dbReference type="Gene3D" id="3.30.70.1170">
    <property type="entry name" value="Sun protein, domain 3"/>
    <property type="match status" value="1"/>
</dbReference>
<dbReference type="GO" id="GO:0070475">
    <property type="term" value="P:rRNA base methylation"/>
    <property type="evidence" value="ECO:0007669"/>
    <property type="project" value="TreeGrafter"/>
</dbReference>
<comment type="caution">
    <text evidence="8">The sequence shown here is derived from an EMBL/GenBank/DDBJ whole genome shotgun (WGS) entry which is preliminary data.</text>
</comment>
<dbReference type="InterPro" id="IPR029063">
    <property type="entry name" value="SAM-dependent_MTases_sf"/>
</dbReference>
<keyword evidence="2 5" id="KW-0808">Transferase</keyword>
<keyword evidence="3 5" id="KW-0949">S-adenosyl-L-methionine</keyword>
<accession>A0A0F4GUV1</accession>
<feature type="binding site" evidence="5">
    <location>
        <position position="334"/>
    </location>
    <ligand>
        <name>S-adenosyl-L-methionine</name>
        <dbReference type="ChEBI" id="CHEBI:59789"/>
    </ligand>
</feature>